<dbReference type="Proteomes" id="UP000569329">
    <property type="component" value="Unassembled WGS sequence"/>
</dbReference>
<keyword evidence="5" id="KW-1185">Reference proteome</keyword>
<gene>
    <name evidence="4" type="ORF">FHX42_003254</name>
</gene>
<dbReference type="Gene3D" id="1.20.1260.10">
    <property type="match status" value="1"/>
</dbReference>
<dbReference type="InterPro" id="IPR012347">
    <property type="entry name" value="Ferritin-like"/>
</dbReference>
<dbReference type="RefSeq" id="WP_235987369.1">
    <property type="nucleotide sequence ID" value="NZ_JACGWZ010000004.1"/>
</dbReference>
<dbReference type="InterPro" id="IPR005183">
    <property type="entry name" value="DUF305_CopM-like"/>
</dbReference>
<evidence type="ECO:0000256" key="1">
    <source>
        <dbReference type="SAM" id="MobiDB-lite"/>
    </source>
</evidence>
<dbReference type="PANTHER" id="PTHR36933:SF1">
    <property type="entry name" value="SLL0788 PROTEIN"/>
    <property type="match status" value="1"/>
</dbReference>
<feature type="compositionally biased region" description="Basic and acidic residues" evidence="1">
    <location>
        <begin position="63"/>
        <end position="72"/>
    </location>
</feature>
<accession>A0A839E4P6</accession>
<proteinExistence type="predicted"/>
<organism evidence="4 5">
    <name type="scientific">Halosaccharopolyspora lacisalsi</name>
    <dbReference type="NCBI Taxonomy" id="1000566"/>
    <lineage>
        <taxon>Bacteria</taxon>
        <taxon>Bacillati</taxon>
        <taxon>Actinomycetota</taxon>
        <taxon>Actinomycetes</taxon>
        <taxon>Pseudonocardiales</taxon>
        <taxon>Pseudonocardiaceae</taxon>
        <taxon>Halosaccharopolyspora</taxon>
    </lineage>
</organism>
<reference evidence="4 5" key="1">
    <citation type="submission" date="2020-07" db="EMBL/GenBank/DDBJ databases">
        <title>Sequencing the genomes of 1000 actinobacteria strains.</title>
        <authorList>
            <person name="Klenk H.-P."/>
        </authorList>
    </citation>
    <scope>NUCLEOTIDE SEQUENCE [LARGE SCALE GENOMIC DNA]</scope>
    <source>
        <strain evidence="4 5">DSM 45975</strain>
    </source>
</reference>
<feature type="signal peptide" evidence="2">
    <location>
        <begin position="1"/>
        <end position="27"/>
    </location>
</feature>
<dbReference type="PANTHER" id="PTHR36933">
    <property type="entry name" value="SLL0788 PROTEIN"/>
    <property type="match status" value="1"/>
</dbReference>
<evidence type="ECO:0000313" key="4">
    <source>
        <dbReference type="EMBL" id="MBA8825888.1"/>
    </source>
</evidence>
<feature type="chain" id="PRO_5039724191" evidence="2">
    <location>
        <begin position="28"/>
        <end position="222"/>
    </location>
</feature>
<evidence type="ECO:0000313" key="5">
    <source>
        <dbReference type="Proteomes" id="UP000569329"/>
    </source>
</evidence>
<evidence type="ECO:0000256" key="2">
    <source>
        <dbReference type="SAM" id="SignalP"/>
    </source>
</evidence>
<dbReference type="EMBL" id="JACGWZ010000004">
    <property type="protein sequence ID" value="MBA8825888.1"/>
    <property type="molecule type" value="Genomic_DNA"/>
</dbReference>
<evidence type="ECO:0000259" key="3">
    <source>
        <dbReference type="Pfam" id="PF03713"/>
    </source>
</evidence>
<feature type="region of interest" description="Disordered" evidence="1">
    <location>
        <begin position="28"/>
        <end position="72"/>
    </location>
</feature>
<sequence>MSRFRASRAVPGVVVALAMVLVGSCTATRDSGRAESGSAPVVLPGAPGDRPRAASSSEIAELGDGKSEPSRAERRYVRMMIPHHRQALTMTDMAPERAKHPRVRGLAGRIGGAQRAEIGMMRGWLKRSGLRSKPDQSVDEQHRRMMGMATEEQLARLEASSGTEFDRLFLRLMTRHHEGAVTMAVDLLEKGTGPQVRSMAKDVMATQRDEIAVMEDLLTEIG</sequence>
<feature type="domain" description="DUF305" evidence="3">
    <location>
        <begin position="74"/>
        <end position="218"/>
    </location>
</feature>
<protein>
    <submittedName>
        <fullName evidence="4">Uncharacterized protein (DUF305 family)</fullName>
    </submittedName>
</protein>
<keyword evidence="2" id="KW-0732">Signal</keyword>
<name>A0A839E4P6_9PSEU</name>
<dbReference type="AlphaFoldDB" id="A0A839E4P6"/>
<dbReference type="PROSITE" id="PS51257">
    <property type="entry name" value="PROKAR_LIPOPROTEIN"/>
    <property type="match status" value="1"/>
</dbReference>
<comment type="caution">
    <text evidence="4">The sequence shown here is derived from an EMBL/GenBank/DDBJ whole genome shotgun (WGS) entry which is preliminary data.</text>
</comment>
<dbReference type="Pfam" id="PF03713">
    <property type="entry name" value="DUF305"/>
    <property type="match status" value="1"/>
</dbReference>